<dbReference type="GO" id="GO:0016740">
    <property type="term" value="F:transferase activity"/>
    <property type="evidence" value="ECO:0007669"/>
    <property type="project" value="UniProtKB-KW"/>
</dbReference>
<dbReference type="EMBL" id="DSHW01000163">
    <property type="protein sequence ID" value="HEQ88199.1"/>
    <property type="molecule type" value="Genomic_DNA"/>
</dbReference>
<keyword evidence="1" id="KW-0808">Transferase</keyword>
<gene>
    <name evidence="1" type="ORF">ENP06_02170</name>
</gene>
<evidence type="ECO:0000313" key="1">
    <source>
        <dbReference type="EMBL" id="HEQ88199.1"/>
    </source>
</evidence>
<comment type="caution">
    <text evidence="1">The sequence shown here is derived from an EMBL/GenBank/DDBJ whole genome shotgun (WGS) entry which is preliminary data.</text>
</comment>
<dbReference type="Gene3D" id="1.20.120.330">
    <property type="entry name" value="Nucleotidyltransferases domain 2"/>
    <property type="match status" value="1"/>
</dbReference>
<dbReference type="Pfam" id="PF08780">
    <property type="entry name" value="NTase_sub_bind"/>
    <property type="match status" value="1"/>
</dbReference>
<protein>
    <submittedName>
        <fullName evidence="1">Nucleotidyltransferase</fullName>
    </submittedName>
</protein>
<sequence>MAREDKLKAQTALLRRAVERLEVALSRPKDEFVRDSAIQRFEFCFELAWKVLQTYLEREGLEARSPRSSIRAAFQVGLLPDDAQWLEMLELRNLTSHTDDEALAEKIYCALPGALQRLQDLLHRLETQGLAPGNSQPA</sequence>
<reference evidence="1" key="1">
    <citation type="journal article" date="2020" name="mSystems">
        <title>Genome- and Community-Level Interaction Insights into Carbon Utilization and Element Cycling Functions of Hydrothermarchaeota in Hydrothermal Sediment.</title>
        <authorList>
            <person name="Zhou Z."/>
            <person name="Liu Y."/>
            <person name="Xu W."/>
            <person name="Pan J."/>
            <person name="Luo Z.H."/>
            <person name="Li M."/>
        </authorList>
    </citation>
    <scope>NUCLEOTIDE SEQUENCE [LARGE SCALE GENOMIC DNA]</scope>
    <source>
        <strain evidence="1">SpSt-186</strain>
    </source>
</reference>
<name>A0A7V1ZHP0_9BACT</name>
<organism evidence="1">
    <name type="scientific">Thermoanaerobaculum aquaticum</name>
    <dbReference type="NCBI Taxonomy" id="1312852"/>
    <lineage>
        <taxon>Bacteria</taxon>
        <taxon>Pseudomonadati</taxon>
        <taxon>Acidobacteriota</taxon>
        <taxon>Thermoanaerobaculia</taxon>
        <taxon>Thermoanaerobaculales</taxon>
        <taxon>Thermoanaerobaculaceae</taxon>
        <taxon>Thermoanaerobaculum</taxon>
    </lineage>
</organism>
<dbReference type="InterPro" id="IPR010235">
    <property type="entry name" value="HepT"/>
</dbReference>
<dbReference type="AlphaFoldDB" id="A0A7V1ZHP0"/>
<accession>A0A7V1ZHP0</accession>
<proteinExistence type="predicted"/>
<dbReference type="NCBIfam" id="TIGR01987">
    <property type="entry name" value="HI0074"/>
    <property type="match status" value="1"/>
</dbReference>
<dbReference type="SUPFAM" id="SSF81593">
    <property type="entry name" value="Nucleotidyltransferase substrate binding subunit/domain"/>
    <property type="match status" value="1"/>
</dbReference>